<evidence type="ECO:0000256" key="4">
    <source>
        <dbReference type="ARBA" id="ARBA00022516"/>
    </source>
</evidence>
<keyword evidence="14" id="KW-1208">Phospholipid metabolism</keyword>
<accession>A0ABP9FJX2</accession>
<evidence type="ECO:0000256" key="15">
    <source>
        <dbReference type="SAM" id="Phobius"/>
    </source>
</evidence>
<feature type="transmembrane region" description="Helical" evidence="15">
    <location>
        <begin position="28"/>
        <end position="45"/>
    </location>
</feature>
<evidence type="ECO:0000256" key="14">
    <source>
        <dbReference type="ARBA" id="ARBA00023264"/>
    </source>
</evidence>
<evidence type="ECO:0000256" key="1">
    <source>
        <dbReference type="ARBA" id="ARBA00004651"/>
    </source>
</evidence>
<gene>
    <name evidence="16" type="ORF">GCM10023313_03760</name>
</gene>
<dbReference type="PANTHER" id="PTHR34299">
    <property type="entry name" value="DIACYLGLYCEROL KINASE"/>
    <property type="match status" value="1"/>
</dbReference>
<keyword evidence="13" id="KW-0594">Phospholipid biosynthesis</keyword>
<keyword evidence="17" id="KW-1185">Reference proteome</keyword>
<name>A0ABP9FJX2_9SPHI</name>
<dbReference type="InterPro" id="IPR036945">
    <property type="entry name" value="DAGK_sf"/>
</dbReference>
<keyword evidence="12 15" id="KW-0472">Membrane</keyword>
<evidence type="ECO:0000256" key="6">
    <source>
        <dbReference type="ARBA" id="ARBA00022692"/>
    </source>
</evidence>
<dbReference type="Gene3D" id="1.10.287.3610">
    <property type="match status" value="1"/>
</dbReference>
<dbReference type="RefSeq" id="WP_345329226.1">
    <property type="nucleotide sequence ID" value="NZ_BAABJI010000001.1"/>
</dbReference>
<keyword evidence="6 15" id="KW-0812">Transmembrane</keyword>
<keyword evidence="11" id="KW-0443">Lipid metabolism</keyword>
<dbReference type="InterPro" id="IPR000829">
    <property type="entry name" value="DAGK"/>
</dbReference>
<comment type="caution">
    <text evidence="16">The sequence shown here is derived from an EMBL/GenBank/DDBJ whole genome shotgun (WGS) entry which is preliminary data.</text>
</comment>
<dbReference type="InterPro" id="IPR033717">
    <property type="entry name" value="UDPK"/>
</dbReference>
<sequence length="118" mass="13256">MNIIKKHLAGYRYSVNGIWLAFRSEPNMIFHFVAAIAVILTNSLLNVDRTAWLITLMLIGLAWMAELFNTAIEKLADRVTKEQDLLIGQVKDIASGAVLIICVFAVICALIIYIPYLF</sequence>
<keyword evidence="7" id="KW-0547">Nucleotide-binding</keyword>
<comment type="subcellular location">
    <subcellularLocation>
        <location evidence="1">Cell membrane</location>
        <topology evidence="1">Multi-pass membrane protein</topology>
    </subcellularLocation>
</comment>
<evidence type="ECO:0000256" key="9">
    <source>
        <dbReference type="ARBA" id="ARBA00022840"/>
    </source>
</evidence>
<evidence type="ECO:0000256" key="7">
    <source>
        <dbReference type="ARBA" id="ARBA00022741"/>
    </source>
</evidence>
<evidence type="ECO:0000256" key="8">
    <source>
        <dbReference type="ARBA" id="ARBA00022777"/>
    </source>
</evidence>
<comment type="similarity">
    <text evidence="2">Belongs to the bacterial diacylglycerol kinase family.</text>
</comment>
<dbReference type="CDD" id="cd14265">
    <property type="entry name" value="UDPK_IM_like"/>
    <property type="match status" value="1"/>
</dbReference>
<keyword evidence="9" id="KW-0067">ATP-binding</keyword>
<feature type="transmembrane region" description="Helical" evidence="15">
    <location>
        <begin position="51"/>
        <end position="72"/>
    </location>
</feature>
<evidence type="ECO:0000256" key="11">
    <source>
        <dbReference type="ARBA" id="ARBA00023098"/>
    </source>
</evidence>
<evidence type="ECO:0000256" key="5">
    <source>
        <dbReference type="ARBA" id="ARBA00022679"/>
    </source>
</evidence>
<keyword evidence="8 16" id="KW-0418">Kinase</keyword>
<dbReference type="PANTHER" id="PTHR34299:SF1">
    <property type="entry name" value="DIACYLGLYCEROL KINASE"/>
    <property type="match status" value="1"/>
</dbReference>
<evidence type="ECO:0000313" key="17">
    <source>
        <dbReference type="Proteomes" id="UP001501436"/>
    </source>
</evidence>
<evidence type="ECO:0000256" key="10">
    <source>
        <dbReference type="ARBA" id="ARBA00022989"/>
    </source>
</evidence>
<keyword evidence="10 15" id="KW-1133">Transmembrane helix</keyword>
<dbReference type="GO" id="GO:0016301">
    <property type="term" value="F:kinase activity"/>
    <property type="evidence" value="ECO:0007669"/>
    <property type="project" value="UniProtKB-KW"/>
</dbReference>
<proteinExistence type="inferred from homology"/>
<evidence type="ECO:0000256" key="3">
    <source>
        <dbReference type="ARBA" id="ARBA00022475"/>
    </source>
</evidence>
<evidence type="ECO:0000256" key="2">
    <source>
        <dbReference type="ARBA" id="ARBA00005967"/>
    </source>
</evidence>
<protein>
    <submittedName>
        <fullName evidence="16">Diacylglycerol kinase family protein</fullName>
    </submittedName>
</protein>
<feature type="transmembrane region" description="Helical" evidence="15">
    <location>
        <begin position="93"/>
        <end position="116"/>
    </location>
</feature>
<evidence type="ECO:0000256" key="13">
    <source>
        <dbReference type="ARBA" id="ARBA00023209"/>
    </source>
</evidence>
<keyword evidence="5" id="KW-0808">Transferase</keyword>
<evidence type="ECO:0000313" key="16">
    <source>
        <dbReference type="EMBL" id="GAA4904431.1"/>
    </source>
</evidence>
<dbReference type="EMBL" id="BAABJI010000001">
    <property type="protein sequence ID" value="GAA4904431.1"/>
    <property type="molecule type" value="Genomic_DNA"/>
</dbReference>
<keyword evidence="4" id="KW-0444">Lipid biosynthesis</keyword>
<dbReference type="Proteomes" id="UP001501436">
    <property type="component" value="Unassembled WGS sequence"/>
</dbReference>
<dbReference type="Pfam" id="PF01219">
    <property type="entry name" value="DAGK_prokar"/>
    <property type="match status" value="1"/>
</dbReference>
<organism evidence="16 17">
    <name type="scientific">Mucilaginibacter defluvii</name>
    <dbReference type="NCBI Taxonomy" id="1196019"/>
    <lineage>
        <taxon>Bacteria</taxon>
        <taxon>Pseudomonadati</taxon>
        <taxon>Bacteroidota</taxon>
        <taxon>Sphingobacteriia</taxon>
        <taxon>Sphingobacteriales</taxon>
        <taxon>Sphingobacteriaceae</taxon>
        <taxon>Mucilaginibacter</taxon>
    </lineage>
</organism>
<evidence type="ECO:0000256" key="12">
    <source>
        <dbReference type="ARBA" id="ARBA00023136"/>
    </source>
</evidence>
<keyword evidence="3" id="KW-1003">Cell membrane</keyword>
<reference evidence="17" key="1">
    <citation type="journal article" date="2019" name="Int. J. Syst. Evol. Microbiol.">
        <title>The Global Catalogue of Microorganisms (GCM) 10K type strain sequencing project: providing services to taxonomists for standard genome sequencing and annotation.</title>
        <authorList>
            <consortium name="The Broad Institute Genomics Platform"/>
            <consortium name="The Broad Institute Genome Sequencing Center for Infectious Disease"/>
            <person name="Wu L."/>
            <person name="Ma J."/>
        </authorList>
    </citation>
    <scope>NUCLEOTIDE SEQUENCE [LARGE SCALE GENOMIC DNA]</scope>
    <source>
        <strain evidence="17">JCM 18283</strain>
    </source>
</reference>